<comment type="similarity">
    <text evidence="1 4">Belongs to the enoyl-CoA hydratase/isomerase family.</text>
</comment>
<dbReference type="PROSITE" id="PS00166">
    <property type="entry name" value="ENOYL_COA_HYDRATASE"/>
    <property type="match status" value="1"/>
</dbReference>
<organism evidence="5 6">
    <name type="scientific">Aeromicrobium panaciterrae</name>
    <dbReference type="NCBI Taxonomy" id="363861"/>
    <lineage>
        <taxon>Bacteria</taxon>
        <taxon>Bacillati</taxon>
        <taxon>Actinomycetota</taxon>
        <taxon>Actinomycetes</taxon>
        <taxon>Propionibacteriales</taxon>
        <taxon>Nocardioidaceae</taxon>
        <taxon>Aeromicrobium</taxon>
    </lineage>
</organism>
<comment type="caution">
    <text evidence="5">The sequence shown here is derived from an EMBL/GenBank/DDBJ whole genome shotgun (WGS) entry which is preliminary data.</text>
</comment>
<dbReference type="InterPro" id="IPR029045">
    <property type="entry name" value="ClpP/crotonase-like_dom_sf"/>
</dbReference>
<evidence type="ECO:0000256" key="1">
    <source>
        <dbReference type="ARBA" id="ARBA00005254"/>
    </source>
</evidence>
<gene>
    <name evidence="5" type="ORF">J2X11_002356</name>
</gene>
<evidence type="ECO:0000256" key="3">
    <source>
        <dbReference type="ARBA" id="ARBA00023239"/>
    </source>
</evidence>
<evidence type="ECO:0000256" key="4">
    <source>
        <dbReference type="RuleBase" id="RU003707"/>
    </source>
</evidence>
<dbReference type="Gene3D" id="1.10.12.10">
    <property type="entry name" value="Lyase 2-enoyl-coa Hydratase, Chain A, domain 2"/>
    <property type="match status" value="1"/>
</dbReference>
<dbReference type="PANTHER" id="PTHR11941:SF169">
    <property type="entry name" value="(7AS)-7A-METHYL-1,5-DIOXO-2,3,5,6,7,7A-HEXAHYDRO-1H-INDENE-CARBOXYL-COA HYDROLASE"/>
    <property type="match status" value="1"/>
</dbReference>
<evidence type="ECO:0000256" key="2">
    <source>
        <dbReference type="ARBA" id="ARBA00023098"/>
    </source>
</evidence>
<dbReference type="InterPro" id="IPR014748">
    <property type="entry name" value="Enoyl-CoA_hydra_C"/>
</dbReference>
<dbReference type="Proteomes" id="UP001257739">
    <property type="component" value="Unassembled WGS sequence"/>
</dbReference>
<dbReference type="SUPFAM" id="SSF52096">
    <property type="entry name" value="ClpP/crotonase"/>
    <property type="match status" value="1"/>
</dbReference>
<evidence type="ECO:0000313" key="6">
    <source>
        <dbReference type="Proteomes" id="UP001257739"/>
    </source>
</evidence>
<evidence type="ECO:0000313" key="5">
    <source>
        <dbReference type="EMBL" id="MDR7087517.1"/>
    </source>
</evidence>
<dbReference type="Pfam" id="PF00378">
    <property type="entry name" value="ECH_1"/>
    <property type="match status" value="1"/>
</dbReference>
<protein>
    <submittedName>
        <fullName evidence="5">Enoyl-CoA hydratase</fullName>
        <ecNumber evidence="5">4.2.1.17</ecNumber>
    </submittedName>
</protein>
<dbReference type="EMBL" id="JAVDWH010000001">
    <property type="protein sequence ID" value="MDR7087517.1"/>
    <property type="molecule type" value="Genomic_DNA"/>
</dbReference>
<keyword evidence="3 5" id="KW-0456">Lyase</keyword>
<accession>A0ABU1UQS8</accession>
<dbReference type="InterPro" id="IPR018376">
    <property type="entry name" value="Enoyl-CoA_hyd/isom_CS"/>
</dbReference>
<proteinExistence type="inferred from homology"/>
<keyword evidence="2" id="KW-0443">Lipid metabolism</keyword>
<dbReference type="EC" id="4.2.1.17" evidence="5"/>
<name>A0ABU1UQS8_9ACTN</name>
<dbReference type="Gene3D" id="3.90.226.10">
    <property type="entry name" value="2-enoyl-CoA Hydratase, Chain A, domain 1"/>
    <property type="match status" value="1"/>
</dbReference>
<reference evidence="5 6" key="1">
    <citation type="submission" date="2023-07" db="EMBL/GenBank/DDBJ databases">
        <title>Sorghum-associated microbial communities from plants grown in Nebraska, USA.</title>
        <authorList>
            <person name="Schachtman D."/>
        </authorList>
    </citation>
    <scope>NUCLEOTIDE SEQUENCE [LARGE SCALE GENOMIC DNA]</scope>
    <source>
        <strain evidence="5 6">BE248</strain>
    </source>
</reference>
<dbReference type="GO" id="GO:0004300">
    <property type="term" value="F:enoyl-CoA hydratase activity"/>
    <property type="evidence" value="ECO:0007669"/>
    <property type="project" value="UniProtKB-EC"/>
</dbReference>
<keyword evidence="6" id="KW-1185">Reference proteome</keyword>
<dbReference type="InterPro" id="IPR001753">
    <property type="entry name" value="Enoyl-CoA_hydra/iso"/>
</dbReference>
<dbReference type="PANTHER" id="PTHR11941">
    <property type="entry name" value="ENOYL-COA HYDRATASE-RELATED"/>
    <property type="match status" value="1"/>
</dbReference>
<dbReference type="CDD" id="cd06558">
    <property type="entry name" value="crotonase-like"/>
    <property type="match status" value="1"/>
</dbReference>
<sequence>MTAYARPRRQHRPEGLLVGELVRLEVSDGVGTIRLDRPKMNALNAQMQSEIIDVCAEAESRDDVAAVVVYGGERVFAAGADIKEMADMSHEDMKKHAHLLQDFTKSLGAINKPTISAITGFALGGGCEVALSTDLRFAADNAKLGQPEILLGIIPGAGGTQRLARLVGPAKAKDLIFTGRFIDAQEALAIGLVDQVHPAEEVYDKAVEWAKQFVGGPKVALGAAKRAIDQGLDVSLEDGIAVERDEFAALFATDDQKAGMISFMENGPGKATFSGR</sequence>